<organism evidence="4 5">
    <name type="scientific">Sphaerisporangium corydalis</name>
    <dbReference type="NCBI Taxonomy" id="1441875"/>
    <lineage>
        <taxon>Bacteria</taxon>
        <taxon>Bacillati</taxon>
        <taxon>Actinomycetota</taxon>
        <taxon>Actinomycetes</taxon>
        <taxon>Streptosporangiales</taxon>
        <taxon>Streptosporangiaceae</taxon>
        <taxon>Sphaerisporangium</taxon>
    </lineage>
</organism>
<reference evidence="5" key="1">
    <citation type="journal article" date="2019" name="Int. J. Syst. Evol. Microbiol.">
        <title>The Global Catalogue of Microorganisms (GCM) 10K type strain sequencing project: providing services to taxonomists for standard genome sequencing and annotation.</title>
        <authorList>
            <consortium name="The Broad Institute Genomics Platform"/>
            <consortium name="The Broad Institute Genome Sequencing Center for Infectious Disease"/>
            <person name="Wu L."/>
            <person name="Ma J."/>
        </authorList>
    </citation>
    <scope>NUCLEOTIDE SEQUENCE [LARGE SCALE GENOMIC DNA]</scope>
    <source>
        <strain evidence="5">CCUG 49560</strain>
    </source>
</reference>
<evidence type="ECO:0000256" key="1">
    <source>
        <dbReference type="ARBA" id="ARBA00022527"/>
    </source>
</evidence>
<evidence type="ECO:0000259" key="3">
    <source>
        <dbReference type="Pfam" id="PF13581"/>
    </source>
</evidence>
<proteinExistence type="predicted"/>
<keyword evidence="4" id="KW-0547">Nucleotide-binding</keyword>
<protein>
    <submittedName>
        <fullName evidence="4">ATP-binding protein</fullName>
    </submittedName>
</protein>
<accession>A0ABV9EKR4</accession>
<keyword evidence="1" id="KW-0418">Kinase</keyword>
<dbReference type="EMBL" id="JBHSFN010000012">
    <property type="protein sequence ID" value="MFC4588539.1"/>
    <property type="molecule type" value="Genomic_DNA"/>
</dbReference>
<keyword evidence="4" id="KW-0067">ATP-binding</keyword>
<dbReference type="Proteomes" id="UP001595891">
    <property type="component" value="Unassembled WGS sequence"/>
</dbReference>
<feature type="region of interest" description="Disordered" evidence="2">
    <location>
        <begin position="161"/>
        <end position="187"/>
    </location>
</feature>
<sequence>MRPTPHHPPGPAHEVHAEVHAEVGVLVTPLLPGSACRRAREVVREVLRAAGVTAGEVADAEIVVSELAANCEKHGRPPYEIRVLVVGGVPTWCEVVDGDPDLRWIPAVLSRPRVQDSPDALAEDGRGLLLVRELSQGRCDAYLTTTHATGTPAKAVAFALPTGDRRRRPGCADGPGAPAPSERGTVG</sequence>
<comment type="caution">
    <text evidence="4">The sequence shown here is derived from an EMBL/GenBank/DDBJ whole genome shotgun (WGS) entry which is preliminary data.</text>
</comment>
<keyword evidence="1" id="KW-0808">Transferase</keyword>
<dbReference type="InterPro" id="IPR036890">
    <property type="entry name" value="HATPase_C_sf"/>
</dbReference>
<dbReference type="GO" id="GO:0005524">
    <property type="term" value="F:ATP binding"/>
    <property type="evidence" value="ECO:0007669"/>
    <property type="project" value="UniProtKB-KW"/>
</dbReference>
<feature type="domain" description="Histidine kinase/HSP90-like ATPase" evidence="3">
    <location>
        <begin position="36"/>
        <end position="135"/>
    </location>
</feature>
<dbReference type="PANTHER" id="PTHR35526:SF3">
    <property type="entry name" value="ANTI-SIGMA-F FACTOR RSBW"/>
    <property type="match status" value="1"/>
</dbReference>
<dbReference type="Pfam" id="PF13581">
    <property type="entry name" value="HATPase_c_2"/>
    <property type="match status" value="1"/>
</dbReference>
<dbReference type="InterPro" id="IPR003594">
    <property type="entry name" value="HATPase_dom"/>
</dbReference>
<name>A0ABV9EKR4_9ACTN</name>
<dbReference type="InterPro" id="IPR050267">
    <property type="entry name" value="Anti-sigma-factor_SerPK"/>
</dbReference>
<evidence type="ECO:0000256" key="2">
    <source>
        <dbReference type="SAM" id="MobiDB-lite"/>
    </source>
</evidence>
<dbReference type="Gene3D" id="3.30.565.10">
    <property type="entry name" value="Histidine kinase-like ATPase, C-terminal domain"/>
    <property type="match status" value="1"/>
</dbReference>
<feature type="compositionally biased region" description="Low complexity" evidence="2">
    <location>
        <begin position="171"/>
        <end position="180"/>
    </location>
</feature>
<keyword evidence="1" id="KW-0723">Serine/threonine-protein kinase</keyword>
<dbReference type="RefSeq" id="WP_262847146.1">
    <property type="nucleotide sequence ID" value="NZ_JANZYP010000058.1"/>
</dbReference>
<evidence type="ECO:0000313" key="4">
    <source>
        <dbReference type="EMBL" id="MFC4588539.1"/>
    </source>
</evidence>
<keyword evidence="5" id="KW-1185">Reference proteome</keyword>
<evidence type="ECO:0000313" key="5">
    <source>
        <dbReference type="Proteomes" id="UP001595891"/>
    </source>
</evidence>
<dbReference type="PANTHER" id="PTHR35526">
    <property type="entry name" value="ANTI-SIGMA-F FACTOR RSBW-RELATED"/>
    <property type="match status" value="1"/>
</dbReference>
<gene>
    <name evidence="4" type="ORF">ACFO8L_20790</name>
</gene>